<dbReference type="Gene3D" id="3.30.750.80">
    <property type="entry name" value="RNA methyltransferase domain (HRMD) like"/>
    <property type="match status" value="1"/>
</dbReference>
<protein>
    <submittedName>
        <fullName evidence="10">SAM-dependent methyltransferase</fullName>
    </submittedName>
</protein>
<dbReference type="RefSeq" id="WP_072325548.1">
    <property type="nucleotide sequence ID" value="NZ_FPJW01000003.1"/>
</dbReference>
<keyword evidence="6" id="KW-0949">S-adenosyl-L-methionine</keyword>
<dbReference type="CDD" id="cd21153">
    <property type="entry name" value="PUA_RlmI"/>
    <property type="match status" value="1"/>
</dbReference>
<evidence type="ECO:0000256" key="7">
    <source>
        <dbReference type="ARBA" id="ARBA00038091"/>
    </source>
</evidence>
<dbReference type="Pfam" id="PF17785">
    <property type="entry name" value="PUA_3"/>
    <property type="match status" value="1"/>
</dbReference>
<dbReference type="Proteomes" id="UP000182350">
    <property type="component" value="Unassembled WGS sequence"/>
</dbReference>
<dbReference type="Pfam" id="PF10672">
    <property type="entry name" value="Methyltrans_SAM"/>
    <property type="match status" value="1"/>
</dbReference>
<dbReference type="EMBL" id="FPJW01000003">
    <property type="protein sequence ID" value="SFX33090.1"/>
    <property type="molecule type" value="Genomic_DNA"/>
</dbReference>
<dbReference type="SUPFAM" id="SSF88697">
    <property type="entry name" value="PUA domain-like"/>
    <property type="match status" value="1"/>
</dbReference>
<dbReference type="STRING" id="1122209.SAMN02745752_01318"/>
<dbReference type="Gene3D" id="3.40.50.150">
    <property type="entry name" value="Vaccinia Virus protein VP39"/>
    <property type="match status" value="1"/>
</dbReference>
<evidence type="ECO:0000256" key="4">
    <source>
        <dbReference type="ARBA" id="ARBA00022603"/>
    </source>
</evidence>
<proteinExistence type="inferred from homology"/>
<keyword evidence="5 10" id="KW-0808">Transferase</keyword>
<feature type="domain" description="RlmI-like PUA" evidence="9">
    <location>
        <begin position="6"/>
        <end position="71"/>
    </location>
</feature>
<dbReference type="GO" id="GO:0008168">
    <property type="term" value="F:methyltransferase activity"/>
    <property type="evidence" value="ECO:0007669"/>
    <property type="project" value="UniProtKB-KW"/>
</dbReference>
<dbReference type="InterPro" id="IPR029063">
    <property type="entry name" value="SAM-dependent_MTases_sf"/>
</dbReference>
<dbReference type="PROSITE" id="PS50890">
    <property type="entry name" value="PUA"/>
    <property type="match status" value="1"/>
</dbReference>
<dbReference type="GO" id="GO:0005737">
    <property type="term" value="C:cytoplasm"/>
    <property type="evidence" value="ECO:0007669"/>
    <property type="project" value="UniProtKB-SubCell"/>
</dbReference>
<evidence type="ECO:0000256" key="2">
    <source>
        <dbReference type="ARBA" id="ARBA00022490"/>
    </source>
</evidence>
<dbReference type="AlphaFoldDB" id="A0A1K1W6U4"/>
<dbReference type="InterPro" id="IPR015947">
    <property type="entry name" value="PUA-like_sf"/>
</dbReference>
<dbReference type="GO" id="GO:0006364">
    <property type="term" value="P:rRNA processing"/>
    <property type="evidence" value="ECO:0007669"/>
    <property type="project" value="UniProtKB-KW"/>
</dbReference>
<keyword evidence="4 10" id="KW-0489">Methyltransferase</keyword>
<dbReference type="InterPro" id="IPR036974">
    <property type="entry name" value="PUA_sf"/>
</dbReference>
<comment type="subcellular location">
    <subcellularLocation>
        <location evidence="1">Cytoplasm</location>
    </subcellularLocation>
</comment>
<evidence type="ECO:0000313" key="11">
    <source>
        <dbReference type="Proteomes" id="UP000182350"/>
    </source>
</evidence>
<dbReference type="SUPFAM" id="SSF53335">
    <property type="entry name" value="S-adenosyl-L-methionine-dependent methyltransferases"/>
    <property type="match status" value="1"/>
</dbReference>
<accession>A0A1K1W6U4</accession>
<evidence type="ECO:0000256" key="3">
    <source>
        <dbReference type="ARBA" id="ARBA00022552"/>
    </source>
</evidence>
<dbReference type="GO" id="GO:0003723">
    <property type="term" value="F:RNA binding"/>
    <property type="evidence" value="ECO:0007669"/>
    <property type="project" value="InterPro"/>
</dbReference>
<evidence type="ECO:0000313" key="10">
    <source>
        <dbReference type="EMBL" id="SFX33090.1"/>
    </source>
</evidence>
<organism evidence="10 11">
    <name type="scientific">Marinospirillum alkaliphilum DSM 21637</name>
    <dbReference type="NCBI Taxonomy" id="1122209"/>
    <lineage>
        <taxon>Bacteria</taxon>
        <taxon>Pseudomonadati</taxon>
        <taxon>Pseudomonadota</taxon>
        <taxon>Gammaproteobacteria</taxon>
        <taxon>Oceanospirillales</taxon>
        <taxon>Oceanospirillaceae</taxon>
        <taxon>Marinospirillum</taxon>
    </lineage>
</organism>
<name>A0A1K1W6U4_9GAMM</name>
<comment type="similarity">
    <text evidence="7">Belongs to the methyltransferase superfamily. RlmI family.</text>
</comment>
<dbReference type="OrthoDB" id="9805492at2"/>
<gene>
    <name evidence="10" type="ORF">SAMN02745752_01318</name>
</gene>
<evidence type="ECO:0000259" key="9">
    <source>
        <dbReference type="Pfam" id="PF17785"/>
    </source>
</evidence>
<dbReference type="PANTHER" id="PTHR42873">
    <property type="entry name" value="RIBOSOMAL RNA LARGE SUBUNIT METHYLTRANSFERASE"/>
    <property type="match status" value="1"/>
</dbReference>
<evidence type="ECO:0000256" key="1">
    <source>
        <dbReference type="ARBA" id="ARBA00004496"/>
    </source>
</evidence>
<dbReference type="Gene3D" id="2.30.130.10">
    <property type="entry name" value="PUA domain"/>
    <property type="match status" value="1"/>
</dbReference>
<dbReference type="InterPro" id="IPR019614">
    <property type="entry name" value="SAM-dep_methyl-trfase"/>
</dbReference>
<evidence type="ECO:0000259" key="8">
    <source>
        <dbReference type="Pfam" id="PF10672"/>
    </source>
</evidence>
<dbReference type="GO" id="GO:0032259">
    <property type="term" value="P:methylation"/>
    <property type="evidence" value="ECO:0007669"/>
    <property type="project" value="UniProtKB-KW"/>
</dbReference>
<keyword evidence="11" id="KW-1185">Reference proteome</keyword>
<dbReference type="CDD" id="cd11572">
    <property type="entry name" value="RlmI_M_like"/>
    <property type="match status" value="1"/>
</dbReference>
<dbReference type="InterPro" id="IPR041532">
    <property type="entry name" value="RlmI-like_PUA"/>
</dbReference>
<evidence type="ECO:0000256" key="5">
    <source>
        <dbReference type="ARBA" id="ARBA00022679"/>
    </source>
</evidence>
<sequence>MTLERLRLKKNADRRLKAGHLWIYSNEVDTAVTPLKGLQPGEQRLVESASGQPLGVAYVHPNNLICARLISEKPDQSLDLALLKTRIRQALTLRETFYQKPFYRLVYGESDLLPGLIVDRFDAVLVVQLNTAGMDALRDEVLLALREVIQPQAIVWRNDAGARQLEGLDAEVGLAWGELPDQVLAEENGCVFDVPVLDGQKTGWFYDHQPNRAALLPLVKGKRVLDVFSYRGAWGMPLAKAGAREVVFLDASAAALEGVQLNAALNGVADRVSTLCADAFEGLQQLQQAGEQFDLVILDPPAFIKRKKDQGPGEHAYQRLNREAMKLLPPEDGLLLSGSCSMHLAEERLQDLVRIAARRQQQMAQLVWRGGQGADHPVHPAIPETRYLKALLFRLVSQ</sequence>
<keyword evidence="2" id="KW-0963">Cytoplasm</keyword>
<dbReference type="CDD" id="cd02440">
    <property type="entry name" value="AdoMet_MTases"/>
    <property type="match status" value="1"/>
</dbReference>
<feature type="domain" description="S-adenosylmethionine-dependent methyltransferase" evidence="8">
    <location>
        <begin position="186"/>
        <end position="394"/>
    </location>
</feature>
<reference evidence="10 11" key="1">
    <citation type="submission" date="2016-11" db="EMBL/GenBank/DDBJ databases">
        <authorList>
            <person name="Jaros S."/>
            <person name="Januszkiewicz K."/>
            <person name="Wedrychowicz H."/>
        </authorList>
    </citation>
    <scope>NUCLEOTIDE SEQUENCE [LARGE SCALE GENOMIC DNA]</scope>
    <source>
        <strain evidence="10 11">DSM 21637</strain>
    </source>
</reference>
<keyword evidence="3" id="KW-0698">rRNA processing</keyword>
<dbReference type="PANTHER" id="PTHR42873:SF1">
    <property type="entry name" value="S-ADENOSYLMETHIONINE-DEPENDENT METHYLTRANSFERASE DOMAIN-CONTAINING PROTEIN"/>
    <property type="match status" value="1"/>
</dbReference>
<evidence type="ECO:0000256" key="6">
    <source>
        <dbReference type="ARBA" id="ARBA00022691"/>
    </source>
</evidence>